<dbReference type="InterPro" id="IPR002876">
    <property type="entry name" value="Transcrip_reg_TACO1-like"/>
</dbReference>
<comment type="similarity">
    <text evidence="1">Belongs to the TACO1 family.</text>
</comment>
<feature type="domain" description="TACO1/YebC-like N-terminal" evidence="3">
    <location>
        <begin position="2"/>
        <end position="45"/>
    </location>
</feature>
<dbReference type="SUPFAM" id="SSF75625">
    <property type="entry name" value="YebC-like"/>
    <property type="match status" value="1"/>
</dbReference>
<keyword evidence="5" id="KW-1185">Reference proteome</keyword>
<dbReference type="EMBL" id="JALJOU010000087">
    <property type="protein sequence ID" value="KAK9822451.1"/>
    <property type="molecule type" value="Genomic_DNA"/>
</dbReference>
<dbReference type="Proteomes" id="UP001445335">
    <property type="component" value="Unassembled WGS sequence"/>
</dbReference>
<sequence>MIVQTAKAGGANPESNVRLGEVLRAAKLAEVPRDIIDRNLKKASDRQQADFSEMTYEAYGAGGTGFVIECLTDNVNRSATEVRTAVTKSGCKMADSGSVLFNFQRQGLLFVPAGVSEDQVFEAAMDSGAEDIQRAEGNNDVLEGFKVLTSADKFAAVRSGLQALEVAIAEDRSGLVFMPLSTIEVDDAAYEANEALMERLLAVDDVDAVHTNCAGLA</sequence>
<evidence type="ECO:0008006" key="6">
    <source>
        <dbReference type="Google" id="ProtNLM"/>
    </source>
</evidence>
<evidence type="ECO:0000259" key="2">
    <source>
        <dbReference type="Pfam" id="PF01709"/>
    </source>
</evidence>
<dbReference type="AlphaFoldDB" id="A0AAW1QLX2"/>
<organism evidence="4 5">
    <name type="scientific">Elliptochloris bilobata</name>
    <dbReference type="NCBI Taxonomy" id="381761"/>
    <lineage>
        <taxon>Eukaryota</taxon>
        <taxon>Viridiplantae</taxon>
        <taxon>Chlorophyta</taxon>
        <taxon>core chlorophytes</taxon>
        <taxon>Trebouxiophyceae</taxon>
        <taxon>Trebouxiophyceae incertae sedis</taxon>
        <taxon>Elliptochloris clade</taxon>
        <taxon>Elliptochloris</taxon>
    </lineage>
</organism>
<feature type="domain" description="TACO1/YebC-like second and third" evidence="2">
    <location>
        <begin position="52"/>
        <end position="212"/>
    </location>
</feature>
<accession>A0AAW1QLX2</accession>
<dbReference type="Gene3D" id="3.30.70.980">
    <property type="match status" value="2"/>
</dbReference>
<reference evidence="4 5" key="1">
    <citation type="journal article" date="2024" name="Nat. Commun.">
        <title>Phylogenomics reveals the evolutionary origins of lichenization in chlorophyte algae.</title>
        <authorList>
            <person name="Puginier C."/>
            <person name="Libourel C."/>
            <person name="Otte J."/>
            <person name="Skaloud P."/>
            <person name="Haon M."/>
            <person name="Grisel S."/>
            <person name="Petersen M."/>
            <person name="Berrin J.G."/>
            <person name="Delaux P.M."/>
            <person name="Dal Grande F."/>
            <person name="Keller J."/>
        </authorList>
    </citation>
    <scope>NUCLEOTIDE SEQUENCE [LARGE SCALE GENOMIC DNA]</scope>
    <source>
        <strain evidence="4 5">SAG 245.80</strain>
    </source>
</reference>
<dbReference type="Pfam" id="PF01709">
    <property type="entry name" value="Transcrip_reg"/>
    <property type="match status" value="1"/>
</dbReference>
<dbReference type="InterPro" id="IPR049083">
    <property type="entry name" value="TACO1_YebC_N"/>
</dbReference>
<evidence type="ECO:0000313" key="5">
    <source>
        <dbReference type="Proteomes" id="UP001445335"/>
    </source>
</evidence>
<dbReference type="GO" id="GO:0009507">
    <property type="term" value="C:chloroplast"/>
    <property type="evidence" value="ECO:0007669"/>
    <property type="project" value="TreeGrafter"/>
</dbReference>
<proteinExistence type="inferred from homology"/>
<evidence type="ECO:0000313" key="4">
    <source>
        <dbReference type="EMBL" id="KAK9822451.1"/>
    </source>
</evidence>
<dbReference type="InterPro" id="IPR029072">
    <property type="entry name" value="YebC-like"/>
</dbReference>
<protein>
    <recommendedName>
        <fullName evidence="6">Transcriptional regulatory protein</fullName>
    </recommendedName>
</protein>
<name>A0AAW1QLX2_9CHLO</name>
<dbReference type="InterPro" id="IPR048300">
    <property type="entry name" value="TACO1_YebC-like_2nd/3rd_dom"/>
</dbReference>
<dbReference type="PANTHER" id="PTHR12532">
    <property type="entry name" value="TRANSLATIONAL ACTIVATOR OF CYTOCHROME C OXIDASE 1"/>
    <property type="match status" value="1"/>
</dbReference>
<dbReference type="PANTHER" id="PTHR12532:SF0">
    <property type="entry name" value="TRANSLATIONAL ACTIVATOR OF CYTOCHROME C OXIDASE 1"/>
    <property type="match status" value="1"/>
</dbReference>
<dbReference type="Gene3D" id="1.10.10.200">
    <property type="match status" value="1"/>
</dbReference>
<dbReference type="InterPro" id="IPR026564">
    <property type="entry name" value="Transcrip_reg_TACO1-like_dom3"/>
</dbReference>
<comment type="caution">
    <text evidence="4">The sequence shown here is derived from an EMBL/GenBank/DDBJ whole genome shotgun (WGS) entry which is preliminary data.</text>
</comment>
<evidence type="ECO:0000256" key="1">
    <source>
        <dbReference type="ARBA" id="ARBA00008724"/>
    </source>
</evidence>
<dbReference type="Pfam" id="PF20772">
    <property type="entry name" value="TACO1_YebC_N"/>
    <property type="match status" value="1"/>
</dbReference>
<evidence type="ECO:0000259" key="3">
    <source>
        <dbReference type="Pfam" id="PF20772"/>
    </source>
</evidence>
<gene>
    <name evidence="4" type="ORF">WJX81_001800</name>
</gene>
<dbReference type="InterPro" id="IPR017856">
    <property type="entry name" value="Integrase-like_N"/>
</dbReference>